<evidence type="ECO:0000313" key="2">
    <source>
        <dbReference type="EMBL" id="CAL1360542.1"/>
    </source>
</evidence>
<accession>A0AAV2CXE5</accession>
<evidence type="ECO:0000313" key="3">
    <source>
        <dbReference type="Proteomes" id="UP001497516"/>
    </source>
</evidence>
<protein>
    <submittedName>
        <fullName evidence="2">Uncharacterized protein</fullName>
    </submittedName>
</protein>
<dbReference type="EMBL" id="OZ034814">
    <property type="protein sequence ID" value="CAL1360542.1"/>
    <property type="molecule type" value="Genomic_DNA"/>
</dbReference>
<dbReference type="AlphaFoldDB" id="A0AAV2CXE5"/>
<proteinExistence type="predicted"/>
<reference evidence="2 3" key="1">
    <citation type="submission" date="2024-04" db="EMBL/GenBank/DDBJ databases">
        <authorList>
            <person name="Fracassetti M."/>
        </authorList>
    </citation>
    <scope>NUCLEOTIDE SEQUENCE [LARGE SCALE GENOMIC DNA]</scope>
</reference>
<dbReference type="Proteomes" id="UP001497516">
    <property type="component" value="Chromosome 10"/>
</dbReference>
<gene>
    <name evidence="2" type="ORF">LTRI10_LOCUS7976</name>
</gene>
<feature type="region of interest" description="Disordered" evidence="1">
    <location>
        <begin position="1"/>
        <end position="24"/>
    </location>
</feature>
<keyword evidence="3" id="KW-1185">Reference proteome</keyword>
<name>A0AAV2CXE5_9ROSI</name>
<organism evidence="2 3">
    <name type="scientific">Linum trigynum</name>
    <dbReference type="NCBI Taxonomy" id="586398"/>
    <lineage>
        <taxon>Eukaryota</taxon>
        <taxon>Viridiplantae</taxon>
        <taxon>Streptophyta</taxon>
        <taxon>Embryophyta</taxon>
        <taxon>Tracheophyta</taxon>
        <taxon>Spermatophyta</taxon>
        <taxon>Magnoliopsida</taxon>
        <taxon>eudicotyledons</taxon>
        <taxon>Gunneridae</taxon>
        <taxon>Pentapetalae</taxon>
        <taxon>rosids</taxon>
        <taxon>fabids</taxon>
        <taxon>Malpighiales</taxon>
        <taxon>Linaceae</taxon>
        <taxon>Linum</taxon>
    </lineage>
</organism>
<feature type="compositionally biased region" description="Polar residues" evidence="1">
    <location>
        <begin position="8"/>
        <end position="17"/>
    </location>
</feature>
<sequence length="70" mass="7710">MRPRLLFSISSPDSQSDGRPPPCSYFAPAPPLQHHYRPRPLRLSLLLCPATLSGSAPQQLLHVVDSAARH</sequence>
<evidence type="ECO:0000256" key="1">
    <source>
        <dbReference type="SAM" id="MobiDB-lite"/>
    </source>
</evidence>